<feature type="transmembrane region" description="Helical" evidence="1">
    <location>
        <begin position="77"/>
        <end position="98"/>
    </location>
</feature>
<dbReference type="Proteomes" id="UP000279384">
    <property type="component" value="Unassembled WGS sequence"/>
</dbReference>
<reference evidence="2 3" key="1">
    <citation type="submission" date="2018-10" db="EMBL/GenBank/DDBJ databases">
        <title>Genomic Encyclopedia of Type Strains, Phase IV (KMG-IV): sequencing the most valuable type-strain genomes for metagenomic binning, comparative biology and taxonomic classification.</title>
        <authorList>
            <person name="Goeker M."/>
        </authorList>
    </citation>
    <scope>NUCLEOTIDE SEQUENCE [LARGE SCALE GENOMIC DNA]</scope>
    <source>
        <strain evidence="2 3">DSM 3303</strain>
    </source>
</reference>
<comment type="caution">
    <text evidence="2">The sequence shown here is derived from an EMBL/GenBank/DDBJ whole genome shotgun (WGS) entry which is preliminary data.</text>
</comment>
<dbReference type="InterPro" id="IPR036927">
    <property type="entry name" value="Cyt_c_oxase-like_su1_sf"/>
</dbReference>
<evidence type="ECO:0008006" key="4">
    <source>
        <dbReference type="Google" id="ProtNLM"/>
    </source>
</evidence>
<feature type="transmembrane region" description="Helical" evidence="1">
    <location>
        <begin position="45"/>
        <end position="65"/>
    </location>
</feature>
<name>A0A495B1F1_VOGIN</name>
<dbReference type="RefSeq" id="WP_120812053.1">
    <property type="nucleotide sequence ID" value="NZ_RBID01000018.1"/>
</dbReference>
<evidence type="ECO:0000313" key="2">
    <source>
        <dbReference type="EMBL" id="RKQ54791.1"/>
    </source>
</evidence>
<evidence type="ECO:0000256" key="1">
    <source>
        <dbReference type="SAM" id="Phobius"/>
    </source>
</evidence>
<organism evidence="2 3">
    <name type="scientific">Vogesella indigofera</name>
    <name type="common">Pseudomonas indigofera</name>
    <dbReference type="NCBI Taxonomy" id="45465"/>
    <lineage>
        <taxon>Bacteria</taxon>
        <taxon>Pseudomonadati</taxon>
        <taxon>Pseudomonadota</taxon>
        <taxon>Betaproteobacteria</taxon>
        <taxon>Neisseriales</taxon>
        <taxon>Chromobacteriaceae</taxon>
        <taxon>Vogesella</taxon>
    </lineage>
</organism>
<dbReference type="EMBL" id="RBID01000018">
    <property type="protein sequence ID" value="RKQ54791.1"/>
    <property type="molecule type" value="Genomic_DNA"/>
</dbReference>
<proteinExistence type="predicted"/>
<accession>A0A495B1F1</accession>
<gene>
    <name evidence="2" type="ORF">C8E02_3052</name>
</gene>
<dbReference type="Gene3D" id="1.20.210.10">
    <property type="entry name" value="Cytochrome c oxidase-like, subunit I domain"/>
    <property type="match status" value="1"/>
</dbReference>
<evidence type="ECO:0000313" key="3">
    <source>
        <dbReference type="Proteomes" id="UP000279384"/>
    </source>
</evidence>
<keyword evidence="1" id="KW-0472">Membrane</keyword>
<sequence>MEIKLNNPHGTVWLRLAAVYFVVGVWLGIYMGASGDRSLYPVHAHLNLLGWVSMALFGILFRKFPAMGASPLARIQFWLYNLGLPLLMLAVAAIHRGYRAMEPVAGVASIALGIAVLLFALNVFRNAGN</sequence>
<protein>
    <recommendedName>
        <fullName evidence="4">Cytochrome-c oxidase</fullName>
    </recommendedName>
</protein>
<dbReference type="AlphaFoldDB" id="A0A495B1F1"/>
<feature type="transmembrane region" description="Helical" evidence="1">
    <location>
        <begin position="104"/>
        <end position="124"/>
    </location>
</feature>
<keyword evidence="1" id="KW-1133">Transmembrane helix</keyword>
<dbReference type="SUPFAM" id="SSF81442">
    <property type="entry name" value="Cytochrome c oxidase subunit I-like"/>
    <property type="match status" value="1"/>
</dbReference>
<keyword evidence="1" id="KW-0812">Transmembrane</keyword>
<feature type="transmembrane region" description="Helical" evidence="1">
    <location>
        <begin position="12"/>
        <end position="33"/>
    </location>
</feature>